<dbReference type="Proteomes" id="UP000787472">
    <property type="component" value="Unassembled WGS sequence"/>
</dbReference>
<evidence type="ECO:0000313" key="5">
    <source>
        <dbReference type="EMBL" id="NHO67404.1"/>
    </source>
</evidence>
<organism evidence="5 6">
    <name type="scientific">Pseudomaricurvus hydrocarbonicus</name>
    <dbReference type="NCBI Taxonomy" id="1470433"/>
    <lineage>
        <taxon>Bacteria</taxon>
        <taxon>Pseudomonadati</taxon>
        <taxon>Pseudomonadota</taxon>
        <taxon>Gammaproteobacteria</taxon>
        <taxon>Cellvibrionales</taxon>
        <taxon>Cellvibrionaceae</taxon>
        <taxon>Pseudomaricurvus</taxon>
    </lineage>
</organism>
<reference evidence="5" key="1">
    <citation type="submission" date="2020-03" db="EMBL/GenBank/DDBJ databases">
        <authorList>
            <person name="Guo F."/>
        </authorList>
    </citation>
    <scope>NUCLEOTIDE SEQUENCE</scope>
    <source>
        <strain evidence="5">JCM 30134</strain>
    </source>
</reference>
<dbReference type="InterPro" id="IPR009057">
    <property type="entry name" value="Homeodomain-like_sf"/>
</dbReference>
<dbReference type="PROSITE" id="PS01124">
    <property type="entry name" value="HTH_ARAC_FAMILY_2"/>
    <property type="match status" value="1"/>
</dbReference>
<dbReference type="GO" id="GO:0003700">
    <property type="term" value="F:DNA-binding transcription factor activity"/>
    <property type="evidence" value="ECO:0007669"/>
    <property type="project" value="InterPro"/>
</dbReference>
<dbReference type="InterPro" id="IPR018060">
    <property type="entry name" value="HTH_AraC"/>
</dbReference>
<dbReference type="SUPFAM" id="SSF46689">
    <property type="entry name" value="Homeodomain-like"/>
    <property type="match status" value="2"/>
</dbReference>
<dbReference type="RefSeq" id="WP_167190014.1">
    <property type="nucleotide sequence ID" value="NZ_JAAONZ010000016.1"/>
</dbReference>
<feature type="domain" description="HTH araC/xylS-type" evidence="4">
    <location>
        <begin position="215"/>
        <end position="313"/>
    </location>
</feature>
<dbReference type="PRINTS" id="PR00032">
    <property type="entry name" value="HTHARAC"/>
</dbReference>
<evidence type="ECO:0000256" key="1">
    <source>
        <dbReference type="ARBA" id="ARBA00023015"/>
    </source>
</evidence>
<dbReference type="Gene3D" id="1.10.10.60">
    <property type="entry name" value="Homeodomain-like"/>
    <property type="match status" value="2"/>
</dbReference>
<dbReference type="Pfam" id="PF12852">
    <property type="entry name" value="Cupin_6"/>
    <property type="match status" value="1"/>
</dbReference>
<dbReference type="AlphaFoldDB" id="A0A9E5MN99"/>
<keyword evidence="3" id="KW-0804">Transcription</keyword>
<name>A0A9E5MN99_9GAMM</name>
<dbReference type="InterPro" id="IPR032783">
    <property type="entry name" value="AraC_lig"/>
</dbReference>
<gene>
    <name evidence="5" type="ORF">G8770_17805</name>
</gene>
<accession>A0A9E5MN99</accession>
<evidence type="ECO:0000256" key="3">
    <source>
        <dbReference type="ARBA" id="ARBA00023163"/>
    </source>
</evidence>
<dbReference type="EMBL" id="JAAONZ010000016">
    <property type="protein sequence ID" value="NHO67404.1"/>
    <property type="molecule type" value="Genomic_DNA"/>
</dbReference>
<protein>
    <submittedName>
        <fullName evidence="5">AraC family transcriptional regulator</fullName>
    </submittedName>
</protein>
<comment type="caution">
    <text evidence="5">The sequence shown here is derived from an EMBL/GenBank/DDBJ whole genome shotgun (WGS) entry which is preliminary data.</text>
</comment>
<evidence type="ECO:0000256" key="2">
    <source>
        <dbReference type="ARBA" id="ARBA00023125"/>
    </source>
</evidence>
<dbReference type="GO" id="GO:0043565">
    <property type="term" value="F:sequence-specific DNA binding"/>
    <property type="evidence" value="ECO:0007669"/>
    <property type="project" value="InterPro"/>
</dbReference>
<dbReference type="InterPro" id="IPR020449">
    <property type="entry name" value="Tscrpt_reg_AraC-type_HTH"/>
</dbReference>
<sequence>MDLLSSVLSALSIESTSISRWRLSAPWAVDVREFSPGYCLTVVAGGCWILTDQEEPIWLNAGDTILVPRGGVCQLLSEPGLQATPINELPWTGDEYRGLDARHRPSSAQQLIWGGDGKPCDLLGLAFTFQRNRSDFLLSTLPAIIVLNRVDGKLLPLTEMAIESLIDDDQPGYVAVAAQLAEFIIISLIRSVILSDTSNQTGTGWLRGLQDRHIQRALTAMHADPQRDWSLRSLAQEAHLSRSAFADRFHRLVGQPPMEYLHGWRVQLATDLLAKGQLAITEIAGQLGYQSDRAFRRVFKQFLGESPSAYRKQYQGKEQN</sequence>
<proteinExistence type="predicted"/>
<evidence type="ECO:0000313" key="6">
    <source>
        <dbReference type="Proteomes" id="UP000787472"/>
    </source>
</evidence>
<keyword evidence="6" id="KW-1185">Reference proteome</keyword>
<keyword evidence="2" id="KW-0238">DNA-binding</keyword>
<dbReference type="Pfam" id="PF12833">
    <property type="entry name" value="HTH_18"/>
    <property type="match status" value="1"/>
</dbReference>
<dbReference type="PANTHER" id="PTHR46796">
    <property type="entry name" value="HTH-TYPE TRANSCRIPTIONAL ACTIVATOR RHAS-RELATED"/>
    <property type="match status" value="1"/>
</dbReference>
<dbReference type="PANTHER" id="PTHR46796:SF7">
    <property type="entry name" value="ARAC FAMILY TRANSCRIPTIONAL REGULATOR"/>
    <property type="match status" value="1"/>
</dbReference>
<evidence type="ECO:0000259" key="4">
    <source>
        <dbReference type="PROSITE" id="PS01124"/>
    </source>
</evidence>
<dbReference type="SMART" id="SM00342">
    <property type="entry name" value="HTH_ARAC"/>
    <property type="match status" value="1"/>
</dbReference>
<dbReference type="InterPro" id="IPR050204">
    <property type="entry name" value="AraC_XylS_family_regulators"/>
</dbReference>
<keyword evidence="1" id="KW-0805">Transcription regulation</keyword>